<dbReference type="GeneID" id="93772621"/>
<reference evidence="2 5" key="2">
    <citation type="submission" date="2021-03" db="EMBL/GenBank/DDBJ databases">
        <title>Whole genome shotgun sequence of Salinispora arenicola NBRC 105043.</title>
        <authorList>
            <person name="Komaki H."/>
            <person name="Tamura T."/>
        </authorList>
    </citation>
    <scope>NUCLEOTIDE SEQUENCE [LARGE SCALE GENOMIC DNA]</scope>
    <source>
        <strain evidence="2 5">NBRC 105043</strain>
    </source>
</reference>
<evidence type="ECO:0000313" key="4">
    <source>
        <dbReference type="Proteomes" id="UP000315983"/>
    </source>
</evidence>
<proteinExistence type="predicted"/>
<feature type="compositionally biased region" description="Basic and acidic residues" evidence="1">
    <location>
        <begin position="108"/>
        <end position="119"/>
    </location>
</feature>
<dbReference type="AlphaFoldDB" id="A0A542XR15"/>
<feature type="region of interest" description="Disordered" evidence="1">
    <location>
        <begin position="154"/>
        <end position="178"/>
    </location>
</feature>
<comment type="caution">
    <text evidence="3">The sequence shown here is derived from an EMBL/GenBank/DDBJ whole genome shotgun (WGS) entry which is preliminary data.</text>
</comment>
<feature type="region of interest" description="Disordered" evidence="1">
    <location>
        <begin position="94"/>
        <end position="119"/>
    </location>
</feature>
<keyword evidence="5" id="KW-1185">Reference proteome</keyword>
<evidence type="ECO:0000313" key="3">
    <source>
        <dbReference type="EMBL" id="TQL38232.1"/>
    </source>
</evidence>
<dbReference type="OMA" id="ARYVNIV"/>
<gene>
    <name evidence="3" type="ORF">FB564_3425</name>
    <name evidence="2" type="ORF">Sar04_23840</name>
</gene>
<dbReference type="Proteomes" id="UP000677457">
    <property type="component" value="Unassembled WGS sequence"/>
</dbReference>
<protein>
    <submittedName>
        <fullName evidence="3">Uncharacterized protein</fullName>
    </submittedName>
</protein>
<accession>A0A542XR15</accession>
<dbReference type="EMBL" id="VFOL01000001">
    <property type="protein sequence ID" value="TQL38232.1"/>
    <property type="molecule type" value="Genomic_DNA"/>
</dbReference>
<name>A0A542XR15_SALAC</name>
<organism evidence="3 4">
    <name type="scientific">Salinispora arenicola</name>
    <dbReference type="NCBI Taxonomy" id="168697"/>
    <lineage>
        <taxon>Bacteria</taxon>
        <taxon>Bacillati</taxon>
        <taxon>Actinomycetota</taxon>
        <taxon>Actinomycetes</taxon>
        <taxon>Micromonosporales</taxon>
        <taxon>Micromonosporaceae</taxon>
        <taxon>Salinispora</taxon>
    </lineage>
</organism>
<sequence length="216" mass="22819">MNGLVAEVVAQLNAAIQRLDTLAVTAEHAQQEIGQGHRRFVEISQGTDNQDCRTAVTQSRTAADKAGRLARLASNAAGHLAAYANVVAPGATPNRNSAGEASPSGERLATEAENRGSRAEAFLRRHVKKADETEGNLQNAEKAATTGFRELVQQVKGGSGSTSTSTTQPKPAAPADRPQLEHPVASVIMAAGAVAVGLKGLWNMTKKHQERKRRDD</sequence>
<evidence type="ECO:0000313" key="5">
    <source>
        <dbReference type="Proteomes" id="UP000677457"/>
    </source>
</evidence>
<dbReference type="EMBL" id="BOQM01000015">
    <property type="protein sequence ID" value="GIM85648.1"/>
    <property type="molecule type" value="Genomic_DNA"/>
</dbReference>
<dbReference type="Proteomes" id="UP000315983">
    <property type="component" value="Unassembled WGS sequence"/>
</dbReference>
<evidence type="ECO:0000256" key="1">
    <source>
        <dbReference type="SAM" id="MobiDB-lite"/>
    </source>
</evidence>
<reference evidence="3 4" key="1">
    <citation type="submission" date="2019-06" db="EMBL/GenBank/DDBJ databases">
        <title>Sequencing the genomes of 1000 actinobacteria strains.</title>
        <authorList>
            <person name="Klenk H.-P."/>
        </authorList>
    </citation>
    <scope>NUCLEOTIDE SEQUENCE [LARGE SCALE GENOMIC DNA]</scope>
    <source>
        <strain evidence="3 4">DSM 44819</strain>
    </source>
</reference>
<evidence type="ECO:0000313" key="2">
    <source>
        <dbReference type="EMBL" id="GIM85648.1"/>
    </source>
</evidence>
<dbReference type="RefSeq" id="WP_012183096.1">
    <property type="nucleotide sequence ID" value="NZ_BOQM01000015.1"/>
</dbReference>